<dbReference type="Gene3D" id="3.30.200.20">
    <property type="entry name" value="Phosphorylase Kinase, domain 1"/>
    <property type="match status" value="1"/>
</dbReference>
<dbReference type="InterPro" id="IPR029016">
    <property type="entry name" value="GAF-like_dom_sf"/>
</dbReference>
<dbReference type="EMBL" id="QXTG01000003">
    <property type="protein sequence ID" value="RIX26493.1"/>
    <property type="molecule type" value="Genomic_DNA"/>
</dbReference>
<dbReference type="PROSITE" id="PS00109">
    <property type="entry name" value="PROTEIN_KINASE_TYR"/>
    <property type="match status" value="1"/>
</dbReference>
<dbReference type="InterPro" id="IPR011009">
    <property type="entry name" value="Kinase-like_dom_sf"/>
</dbReference>
<dbReference type="InterPro" id="IPR017441">
    <property type="entry name" value="Protein_kinase_ATP_BS"/>
</dbReference>
<gene>
    <name evidence="4" type="ORF">D1781_16285</name>
</gene>
<sequence length="462" mass="50124">MHQTRPVDGSGEDRLDATDRRIPDALSERYVLGPRIGGGETSSVHVAHDRLLGRRVAIKLFDAPASSVETLRRQEREARLIASLDHYAVTTLLDAGVETADPARPQLYLVMEHVPGGDLRRVLRSGRLTWQQVAWLGHDLAEALDAVHAGGFLHRDVTPANVLVATRDADARLRPKLADFGFATEVGALPGPDRSASATTAYLAPEQLEGAEPTTASEVWSLGLVLLEALTGRPDPSQEDVAVEGGEGAVAVLEIVRAMTRRDPAARTTLRRAAAGFQDAVMEEQVRRRDARDPGPAASEAARLAALRRYNVLDTPPEKGFDRVTRVVARTLDVPVSAIAIVDVDRVWLKSRRGVDREEFDRPVALAMTAVDGADRPWSVRDALQDPATAEHPLVAGPPHVRSFAAAPIVTHDGHRLGALYAADVRPRAFTAGELETLGDFAAIVMNELELRLASRRALFDR</sequence>
<dbReference type="Gene3D" id="3.30.450.40">
    <property type="match status" value="1"/>
</dbReference>
<feature type="compositionally biased region" description="Basic and acidic residues" evidence="2">
    <location>
        <begin position="11"/>
        <end position="20"/>
    </location>
</feature>
<reference evidence="5" key="1">
    <citation type="submission" date="2018-09" db="EMBL/GenBank/DDBJ databases">
        <authorList>
            <person name="Kim I."/>
        </authorList>
    </citation>
    <scope>NUCLEOTIDE SEQUENCE [LARGE SCALE GENOMIC DNA]</scope>
    <source>
        <strain evidence="5">DD4a</strain>
    </source>
</reference>
<evidence type="ECO:0000256" key="2">
    <source>
        <dbReference type="SAM" id="MobiDB-lite"/>
    </source>
</evidence>
<comment type="caution">
    <text evidence="4">The sequence shown here is derived from an EMBL/GenBank/DDBJ whole genome shotgun (WGS) entry which is preliminary data.</text>
</comment>
<evidence type="ECO:0000256" key="1">
    <source>
        <dbReference type="PROSITE-ProRule" id="PRU10141"/>
    </source>
</evidence>
<keyword evidence="5" id="KW-1185">Reference proteome</keyword>
<dbReference type="Pfam" id="PF00069">
    <property type="entry name" value="Pkinase"/>
    <property type="match status" value="1"/>
</dbReference>
<dbReference type="GO" id="GO:0004672">
    <property type="term" value="F:protein kinase activity"/>
    <property type="evidence" value="ECO:0007669"/>
    <property type="project" value="InterPro"/>
</dbReference>
<proteinExistence type="predicted"/>
<dbReference type="InterPro" id="IPR008266">
    <property type="entry name" value="Tyr_kinase_AS"/>
</dbReference>
<dbReference type="PANTHER" id="PTHR43102:SF2">
    <property type="entry name" value="GAF DOMAIN-CONTAINING PROTEIN"/>
    <property type="match status" value="1"/>
</dbReference>
<feature type="region of interest" description="Disordered" evidence="2">
    <location>
        <begin position="1"/>
        <end position="20"/>
    </location>
</feature>
<organism evidence="4 5">
    <name type="scientific">Amnibacterium setariae</name>
    <dbReference type="NCBI Taxonomy" id="2306585"/>
    <lineage>
        <taxon>Bacteria</taxon>
        <taxon>Bacillati</taxon>
        <taxon>Actinomycetota</taxon>
        <taxon>Actinomycetes</taxon>
        <taxon>Micrococcales</taxon>
        <taxon>Microbacteriaceae</taxon>
        <taxon>Amnibacterium</taxon>
    </lineage>
</organism>
<evidence type="ECO:0000313" key="4">
    <source>
        <dbReference type="EMBL" id="RIX26493.1"/>
    </source>
</evidence>
<dbReference type="GO" id="GO:0005524">
    <property type="term" value="F:ATP binding"/>
    <property type="evidence" value="ECO:0007669"/>
    <property type="project" value="UniProtKB-UniRule"/>
</dbReference>
<dbReference type="SUPFAM" id="SSF56112">
    <property type="entry name" value="Protein kinase-like (PK-like)"/>
    <property type="match status" value="1"/>
</dbReference>
<dbReference type="Pfam" id="PF01590">
    <property type="entry name" value="GAF"/>
    <property type="match status" value="1"/>
</dbReference>
<keyword evidence="1" id="KW-0067">ATP-binding</keyword>
<dbReference type="CDD" id="cd14014">
    <property type="entry name" value="STKc_PknB_like"/>
    <property type="match status" value="1"/>
</dbReference>
<evidence type="ECO:0000259" key="3">
    <source>
        <dbReference type="PROSITE" id="PS50011"/>
    </source>
</evidence>
<dbReference type="SUPFAM" id="SSF55781">
    <property type="entry name" value="GAF domain-like"/>
    <property type="match status" value="1"/>
</dbReference>
<dbReference type="SMART" id="SM00065">
    <property type="entry name" value="GAF"/>
    <property type="match status" value="1"/>
</dbReference>
<dbReference type="Gene3D" id="1.10.510.10">
    <property type="entry name" value="Transferase(Phosphotransferase) domain 1"/>
    <property type="match status" value="1"/>
</dbReference>
<accession>A0A3A1TT04</accession>
<dbReference type="InterPro" id="IPR003018">
    <property type="entry name" value="GAF"/>
</dbReference>
<name>A0A3A1TT04_9MICO</name>
<dbReference type="PROSITE" id="PS50011">
    <property type="entry name" value="PROTEIN_KINASE_DOM"/>
    <property type="match status" value="1"/>
</dbReference>
<protein>
    <submittedName>
        <fullName evidence="4">GAF domain-containing protein</fullName>
    </submittedName>
</protein>
<dbReference type="Proteomes" id="UP000265742">
    <property type="component" value="Unassembled WGS sequence"/>
</dbReference>
<dbReference type="PANTHER" id="PTHR43102">
    <property type="entry name" value="SLR1143 PROTEIN"/>
    <property type="match status" value="1"/>
</dbReference>
<dbReference type="InterPro" id="IPR000719">
    <property type="entry name" value="Prot_kinase_dom"/>
</dbReference>
<feature type="domain" description="Protein kinase" evidence="3">
    <location>
        <begin position="30"/>
        <end position="282"/>
    </location>
</feature>
<feature type="binding site" evidence="1">
    <location>
        <position position="59"/>
    </location>
    <ligand>
        <name>ATP</name>
        <dbReference type="ChEBI" id="CHEBI:30616"/>
    </ligand>
</feature>
<dbReference type="PROSITE" id="PS00107">
    <property type="entry name" value="PROTEIN_KINASE_ATP"/>
    <property type="match status" value="1"/>
</dbReference>
<evidence type="ECO:0000313" key="5">
    <source>
        <dbReference type="Proteomes" id="UP000265742"/>
    </source>
</evidence>
<dbReference type="AlphaFoldDB" id="A0A3A1TT04"/>
<keyword evidence="1" id="KW-0547">Nucleotide-binding</keyword>